<dbReference type="EMBL" id="ML977310">
    <property type="protein sequence ID" value="KAF2123262.1"/>
    <property type="molecule type" value="Genomic_DNA"/>
</dbReference>
<sequence length="195" mass="21927">MAGCLPGLQNIYLVTFKTPNTDSTSSPEIRVGHFALCGGDPSNFVCLSTQGKTASELKSKFRQYSAQLPYDMDAEALIQFAMTLQSRIFPPLLAASGVIFALGLVSFVLLKLDIRKSRRSAPHRTERYRKWTIIFFGLLQDWRLPPRLPWRKLPQGSSSRRKSSLGSLLLLTVPTNPQVFSITENPQHLSYRQLT</sequence>
<dbReference type="Proteomes" id="UP000799770">
    <property type="component" value="Unassembled WGS sequence"/>
</dbReference>
<dbReference type="InterPro" id="IPR033481">
    <property type="entry name" value="Dni1/Fig1"/>
</dbReference>
<evidence type="ECO:0000313" key="2">
    <source>
        <dbReference type="EMBL" id="KAF2123262.1"/>
    </source>
</evidence>
<keyword evidence="1" id="KW-0472">Membrane</keyword>
<proteinExistence type="predicted"/>
<reference evidence="2" key="1">
    <citation type="journal article" date="2020" name="Stud. Mycol.">
        <title>101 Dothideomycetes genomes: a test case for predicting lifestyles and emergence of pathogens.</title>
        <authorList>
            <person name="Haridas S."/>
            <person name="Albert R."/>
            <person name="Binder M."/>
            <person name="Bloem J."/>
            <person name="Labutti K."/>
            <person name="Salamov A."/>
            <person name="Andreopoulos B."/>
            <person name="Baker S."/>
            <person name="Barry K."/>
            <person name="Bills G."/>
            <person name="Bluhm B."/>
            <person name="Cannon C."/>
            <person name="Castanera R."/>
            <person name="Culley D."/>
            <person name="Daum C."/>
            <person name="Ezra D."/>
            <person name="Gonzalez J."/>
            <person name="Henrissat B."/>
            <person name="Kuo A."/>
            <person name="Liang C."/>
            <person name="Lipzen A."/>
            <person name="Lutzoni F."/>
            <person name="Magnuson J."/>
            <person name="Mondo S."/>
            <person name="Nolan M."/>
            <person name="Ohm R."/>
            <person name="Pangilinan J."/>
            <person name="Park H.-J."/>
            <person name="Ramirez L."/>
            <person name="Alfaro M."/>
            <person name="Sun H."/>
            <person name="Tritt A."/>
            <person name="Yoshinaga Y."/>
            <person name="Zwiers L.-H."/>
            <person name="Turgeon B."/>
            <person name="Goodwin S."/>
            <person name="Spatafora J."/>
            <person name="Crous P."/>
            <person name="Grigoriev I."/>
        </authorList>
    </citation>
    <scope>NUCLEOTIDE SEQUENCE</scope>
    <source>
        <strain evidence="2">CBS 627.86</strain>
    </source>
</reference>
<evidence type="ECO:0000313" key="3">
    <source>
        <dbReference type="Proteomes" id="UP000799770"/>
    </source>
</evidence>
<keyword evidence="1" id="KW-1133">Transmembrane helix</keyword>
<organism evidence="2 3">
    <name type="scientific">Lophiotrema nucula</name>
    <dbReference type="NCBI Taxonomy" id="690887"/>
    <lineage>
        <taxon>Eukaryota</taxon>
        <taxon>Fungi</taxon>
        <taxon>Dikarya</taxon>
        <taxon>Ascomycota</taxon>
        <taxon>Pezizomycotina</taxon>
        <taxon>Dothideomycetes</taxon>
        <taxon>Pleosporomycetidae</taxon>
        <taxon>Pleosporales</taxon>
        <taxon>Lophiotremataceae</taxon>
        <taxon>Lophiotrema</taxon>
    </lineage>
</organism>
<keyword evidence="3" id="KW-1185">Reference proteome</keyword>
<dbReference type="Pfam" id="PF12351">
    <property type="entry name" value="Fig1"/>
    <property type="match status" value="1"/>
</dbReference>
<keyword evidence="1" id="KW-0812">Transmembrane</keyword>
<name>A0A6A5ZU79_9PLEO</name>
<dbReference type="GO" id="GO:0016020">
    <property type="term" value="C:membrane"/>
    <property type="evidence" value="ECO:0007669"/>
    <property type="project" value="InterPro"/>
</dbReference>
<accession>A0A6A5ZU79</accession>
<gene>
    <name evidence="2" type="ORF">BDV96DRAFT_681797</name>
</gene>
<protein>
    <submittedName>
        <fullName evidence="2">Uncharacterized protein</fullName>
    </submittedName>
</protein>
<dbReference type="AlphaFoldDB" id="A0A6A5ZU79"/>
<dbReference type="OrthoDB" id="3524679at2759"/>
<evidence type="ECO:0000256" key="1">
    <source>
        <dbReference type="SAM" id="Phobius"/>
    </source>
</evidence>
<feature type="transmembrane region" description="Helical" evidence="1">
    <location>
        <begin position="88"/>
        <end position="110"/>
    </location>
</feature>